<feature type="domain" description="DNA methylase N-4/N-6" evidence="7">
    <location>
        <begin position="149"/>
        <end position="470"/>
    </location>
</feature>
<dbReference type="PIRSF" id="PIRSF015855">
    <property type="entry name" value="TypeIII_Mtase_mKpnI"/>
    <property type="match status" value="1"/>
</dbReference>
<evidence type="ECO:0000313" key="10">
    <source>
        <dbReference type="Proteomes" id="UP000004207"/>
    </source>
</evidence>
<proteinExistence type="inferred from homology"/>
<dbReference type="AlphaFoldDB" id="F5S4D9"/>
<dbReference type="EMBL" id="AFHS01000003">
    <property type="protein sequence ID" value="EGK12227.1"/>
    <property type="molecule type" value="Genomic_DNA"/>
</dbReference>
<dbReference type="EC" id="2.1.1.72" evidence="2"/>
<dbReference type="InterPro" id="IPR029063">
    <property type="entry name" value="SAM-dependent_MTases_sf"/>
</dbReference>
<keyword evidence="5" id="KW-0949">S-adenosyl-L-methionine</keyword>
<dbReference type="eggNOG" id="COG2189">
    <property type="taxonomic scope" value="Bacteria"/>
</dbReference>
<keyword evidence="3 9" id="KW-0489">Methyltransferase</keyword>
<evidence type="ECO:0000256" key="1">
    <source>
        <dbReference type="ARBA" id="ARBA00006594"/>
    </source>
</evidence>
<evidence type="ECO:0000259" key="8">
    <source>
        <dbReference type="Pfam" id="PF18273"/>
    </source>
</evidence>
<evidence type="ECO:0000256" key="5">
    <source>
        <dbReference type="ARBA" id="ARBA00022691"/>
    </source>
</evidence>
<reference evidence="9 10" key="1">
    <citation type="submission" date="2011-04" db="EMBL/GenBank/DDBJ databases">
        <authorList>
            <person name="Muzny D."/>
            <person name="Qin X."/>
            <person name="Deng J."/>
            <person name="Jiang H."/>
            <person name="Liu Y."/>
            <person name="Qu J."/>
            <person name="Song X.-Z."/>
            <person name="Zhang L."/>
            <person name="Thornton R."/>
            <person name="Coyle M."/>
            <person name="Francisco L."/>
            <person name="Jackson L."/>
            <person name="Javaid M."/>
            <person name="Korchina V."/>
            <person name="Kovar C."/>
            <person name="Mata R."/>
            <person name="Mathew T."/>
            <person name="Ngo R."/>
            <person name="Nguyen L."/>
            <person name="Nguyen N."/>
            <person name="Okwuonu G."/>
            <person name="Ongeri F."/>
            <person name="Pham C."/>
            <person name="Simmons D."/>
            <person name="Wilczek-Boney K."/>
            <person name="Hale W."/>
            <person name="Jakkamsetti A."/>
            <person name="Pham P."/>
            <person name="Ruth R."/>
            <person name="San Lucas F."/>
            <person name="Warren J."/>
            <person name="Zhang J."/>
            <person name="Zhao Z."/>
            <person name="Zhou C."/>
            <person name="Zhu D."/>
            <person name="Lee S."/>
            <person name="Bess C."/>
            <person name="Blankenburg K."/>
            <person name="Forbes L."/>
            <person name="Fu Q."/>
            <person name="Gubbala S."/>
            <person name="Hirani K."/>
            <person name="Jayaseelan J.C."/>
            <person name="Lara F."/>
            <person name="Munidasa M."/>
            <person name="Palculict T."/>
            <person name="Patil S."/>
            <person name="Pu L.-L."/>
            <person name="Saada N."/>
            <person name="Tang L."/>
            <person name="Weissenberger G."/>
            <person name="Zhu Y."/>
            <person name="Hemphill L."/>
            <person name="Shang Y."/>
            <person name="Youmans B."/>
            <person name="Ayvaz T."/>
            <person name="Ross M."/>
            <person name="Santibanez J."/>
            <person name="Aqrawi P."/>
            <person name="Gross S."/>
            <person name="Joshi V."/>
            <person name="Fowler G."/>
            <person name="Nazareth L."/>
            <person name="Reid J."/>
            <person name="Worley K."/>
            <person name="Petrosino J."/>
            <person name="Highlander S."/>
            <person name="Gibbs R."/>
        </authorList>
    </citation>
    <scope>NUCLEOTIDE SEQUENCE [LARGE SCALE GENOMIC DNA]</scope>
    <source>
        <strain evidence="9 10">ATCC 23330</strain>
    </source>
</reference>
<dbReference type="Pfam" id="PF18273">
    <property type="entry name" value="T3RM_EcoP15I_C"/>
    <property type="match status" value="1"/>
</dbReference>
<comment type="caution">
    <text evidence="9">The sequence shown here is derived from an EMBL/GenBank/DDBJ whole genome shotgun (WGS) entry which is preliminary data.</text>
</comment>
<dbReference type="InterPro" id="IPR002941">
    <property type="entry name" value="DNA_methylase_N4/N6"/>
</dbReference>
<evidence type="ECO:0000259" key="7">
    <source>
        <dbReference type="Pfam" id="PF01555"/>
    </source>
</evidence>
<dbReference type="Proteomes" id="UP000004207">
    <property type="component" value="Unassembled WGS sequence"/>
</dbReference>
<evidence type="ECO:0000256" key="4">
    <source>
        <dbReference type="ARBA" id="ARBA00022679"/>
    </source>
</evidence>
<keyword evidence="10" id="KW-1185">Reference proteome</keyword>
<dbReference type="HOGENOM" id="CLU_020164_2_0_4"/>
<dbReference type="GO" id="GO:0009007">
    <property type="term" value="F:site-specific DNA-methyltransferase (adenine-specific) activity"/>
    <property type="evidence" value="ECO:0007669"/>
    <property type="project" value="UniProtKB-EC"/>
</dbReference>
<organism evidence="9 10">
    <name type="scientific">Kingella kingae ATCC 23330</name>
    <dbReference type="NCBI Taxonomy" id="887327"/>
    <lineage>
        <taxon>Bacteria</taxon>
        <taxon>Pseudomonadati</taxon>
        <taxon>Pseudomonadota</taxon>
        <taxon>Betaproteobacteria</taxon>
        <taxon>Neisseriales</taxon>
        <taxon>Neisseriaceae</taxon>
        <taxon>Kingella</taxon>
    </lineage>
</organism>
<comment type="similarity">
    <text evidence="1">Belongs to the N(4)/N(6)-methyltransferase family.</text>
</comment>
<dbReference type="Gene3D" id="3.40.50.150">
    <property type="entry name" value="Vaccinia Virus protein VP39"/>
    <property type="match status" value="1"/>
</dbReference>
<dbReference type="Pfam" id="PF01555">
    <property type="entry name" value="N6_N4_Mtase"/>
    <property type="match status" value="1"/>
</dbReference>
<dbReference type="InterPro" id="IPR002052">
    <property type="entry name" value="DNA_methylase_N6_adenine_CS"/>
</dbReference>
<dbReference type="PROSITE" id="PS00092">
    <property type="entry name" value="N6_MTASE"/>
    <property type="match status" value="1"/>
</dbReference>
<evidence type="ECO:0000256" key="2">
    <source>
        <dbReference type="ARBA" id="ARBA00011900"/>
    </source>
</evidence>
<dbReference type="SUPFAM" id="SSF53335">
    <property type="entry name" value="S-adenosyl-L-methionine-dependent methyltransferases"/>
    <property type="match status" value="1"/>
</dbReference>
<feature type="domain" description="Type III R-M EcoP15I C-terminal" evidence="8">
    <location>
        <begin position="554"/>
        <end position="648"/>
    </location>
</feature>
<keyword evidence="4 9" id="KW-0808">Transferase</keyword>
<evidence type="ECO:0000313" key="9">
    <source>
        <dbReference type="EMBL" id="EGK12227.1"/>
    </source>
</evidence>
<dbReference type="PRINTS" id="PR00506">
    <property type="entry name" value="D21N6MTFRASE"/>
</dbReference>
<accession>F5S4D9</accession>
<evidence type="ECO:0000256" key="6">
    <source>
        <dbReference type="ARBA" id="ARBA00047942"/>
    </source>
</evidence>
<dbReference type="GO" id="GO:0008170">
    <property type="term" value="F:N-methyltransferase activity"/>
    <property type="evidence" value="ECO:0007669"/>
    <property type="project" value="InterPro"/>
</dbReference>
<dbReference type="InterPro" id="IPR002295">
    <property type="entry name" value="N4/N6-MTase_EcoPI_Mod-like"/>
</dbReference>
<comment type="catalytic activity">
    <reaction evidence="6">
        <text>a 2'-deoxyadenosine in DNA + S-adenosyl-L-methionine = an N(6)-methyl-2'-deoxyadenosine in DNA + S-adenosyl-L-homocysteine + H(+)</text>
        <dbReference type="Rhea" id="RHEA:15197"/>
        <dbReference type="Rhea" id="RHEA-COMP:12418"/>
        <dbReference type="Rhea" id="RHEA-COMP:12419"/>
        <dbReference type="ChEBI" id="CHEBI:15378"/>
        <dbReference type="ChEBI" id="CHEBI:57856"/>
        <dbReference type="ChEBI" id="CHEBI:59789"/>
        <dbReference type="ChEBI" id="CHEBI:90615"/>
        <dbReference type="ChEBI" id="CHEBI:90616"/>
        <dbReference type="EC" id="2.1.1.72"/>
    </reaction>
</comment>
<dbReference type="GO" id="GO:0003677">
    <property type="term" value="F:DNA binding"/>
    <property type="evidence" value="ECO:0007669"/>
    <property type="project" value="InterPro"/>
</dbReference>
<name>F5S4D9_KINKI</name>
<dbReference type="GO" id="GO:0032259">
    <property type="term" value="P:methylation"/>
    <property type="evidence" value="ECO:0007669"/>
    <property type="project" value="UniProtKB-KW"/>
</dbReference>
<evidence type="ECO:0000256" key="3">
    <source>
        <dbReference type="ARBA" id="ARBA00022603"/>
    </source>
</evidence>
<gene>
    <name evidence="9" type="primary">mod</name>
    <name evidence="9" type="ORF">HMPREF0476_0072</name>
</gene>
<sequence length="658" mass="75061">MIVTLFSLLKVTLKLKWAYFKIATILEKPMTNLAHETLFSSNTQPENERLALLKQHFPNCFDKNGAFLPEKMAEELHAKGVATQKEGYSLNWLGKSYAKVLRDLPPETLLVEHTAHNRLPENANSENILIKGDNLEVLKHLKHAYKNQIKMIYIDPPYNTGSDDFVYQDNRKFTPEQLAELGGMDLDEAKRVLEFTAKKSNSHSAWLTFMYPRLYIARELLRDDGVIFISIDGNEVSQLKILCDEIFGESNVEQYVWNLSDFEESSFTKTASHTVRFEHEYIIACYKKNKSLGRYKEYRLLDRTDLTNADNDPRGEWFSGNISRNGITSTTGSKYFTITTPTGIEYSRNWTIDEDEYKTLLADNKIYFGKDGNGVPRLKMFKTDAFMSIQSSIFSGVKTSISGKNAIKELFDDMEVFSFPKPIELIHRLASITIQPKDLILDFFAGSGTTAHAVMQLNTEDNGNRRFICVQLPEKTDEKSEAHKAGYQTIFDITKARIEKAAAKIQTENPDYTGDLGFKIFQTEPNFQTALDVDFDPAQTEIPDSKNAMLSDEQLHTLLTTWRVYDGCRLPENVQPIDLAGYTAYYCRQHLYLLASGFSSECVKALIEKLDNDKDFIPERIVLFGENMDSAMQKELAQAVKTYANKKGLNNLSVLARY</sequence>
<protein>
    <recommendedName>
        <fullName evidence="2">site-specific DNA-methyltransferase (adenine-specific)</fullName>
        <ecNumber evidence="2">2.1.1.72</ecNumber>
    </recommendedName>
</protein>
<dbReference type="InterPro" id="IPR041405">
    <property type="entry name" value="T3RM_EcoP15I_C"/>
</dbReference>